<dbReference type="PANTHER" id="PTHR14647">
    <property type="entry name" value="GALACTOSE-3-O-SULFOTRANSFERASE"/>
    <property type="match status" value="1"/>
</dbReference>
<keyword evidence="6" id="KW-1133">Transmembrane helix</keyword>
<dbReference type="PANTHER" id="PTHR14647:SF56">
    <property type="entry name" value="GALACTOSYLCERAMIDE SULFOTRANSFERASE"/>
    <property type="match status" value="1"/>
</dbReference>
<comment type="subcellular location">
    <subcellularLocation>
        <location evidence="1">Golgi apparatus membrane</location>
        <topology evidence="1">Single-pass type II membrane protein</topology>
    </subcellularLocation>
</comment>
<dbReference type="Gene3D" id="3.40.50.300">
    <property type="entry name" value="P-loop containing nucleotide triphosphate hydrolases"/>
    <property type="match status" value="1"/>
</dbReference>
<comment type="similarity">
    <text evidence="2">Belongs to the galactose-3-O-sulfotransferase family.</text>
</comment>
<dbReference type="Pfam" id="PF06990">
    <property type="entry name" value="Gal-3-0_sulfotr"/>
    <property type="match status" value="1"/>
</dbReference>
<dbReference type="FunFam" id="3.40.50.300:FF:000807">
    <property type="entry name" value="galactosylceramide sulfotransferase isoform X1"/>
    <property type="match status" value="1"/>
</dbReference>
<dbReference type="Proteomes" id="UP001153269">
    <property type="component" value="Unassembled WGS sequence"/>
</dbReference>
<gene>
    <name evidence="10" type="ORF">PLEPLA_LOCUS28706</name>
</gene>
<keyword evidence="3" id="KW-0808">Transferase</keyword>
<keyword evidence="11" id="KW-1185">Reference proteome</keyword>
<evidence type="ECO:0000256" key="1">
    <source>
        <dbReference type="ARBA" id="ARBA00004323"/>
    </source>
</evidence>
<accession>A0A9N7V1C4</accession>
<dbReference type="InterPro" id="IPR009729">
    <property type="entry name" value="Gal-3-0_sulfotransfrase"/>
</dbReference>
<evidence type="ECO:0000256" key="7">
    <source>
        <dbReference type="ARBA" id="ARBA00023034"/>
    </source>
</evidence>
<evidence type="ECO:0000256" key="6">
    <source>
        <dbReference type="ARBA" id="ARBA00022989"/>
    </source>
</evidence>
<dbReference type="InterPro" id="IPR027417">
    <property type="entry name" value="P-loop_NTPase"/>
</dbReference>
<evidence type="ECO:0000256" key="3">
    <source>
        <dbReference type="ARBA" id="ARBA00022679"/>
    </source>
</evidence>
<dbReference type="GO" id="GO:0001733">
    <property type="term" value="F:galactosylceramide sulfotransferase activity"/>
    <property type="evidence" value="ECO:0007669"/>
    <property type="project" value="InterPro"/>
</dbReference>
<name>A0A9N7V1C4_PLEPL</name>
<evidence type="ECO:0000256" key="8">
    <source>
        <dbReference type="ARBA" id="ARBA00023136"/>
    </source>
</evidence>
<keyword evidence="7" id="KW-0333">Golgi apparatus</keyword>
<comment type="caution">
    <text evidence="10">The sequence shown here is derived from an EMBL/GenBank/DDBJ whole genome shotgun (WGS) entry which is preliminary data.</text>
</comment>
<organism evidence="10 11">
    <name type="scientific">Pleuronectes platessa</name>
    <name type="common">European plaice</name>
    <dbReference type="NCBI Taxonomy" id="8262"/>
    <lineage>
        <taxon>Eukaryota</taxon>
        <taxon>Metazoa</taxon>
        <taxon>Chordata</taxon>
        <taxon>Craniata</taxon>
        <taxon>Vertebrata</taxon>
        <taxon>Euteleostomi</taxon>
        <taxon>Actinopterygii</taxon>
        <taxon>Neopterygii</taxon>
        <taxon>Teleostei</taxon>
        <taxon>Neoteleostei</taxon>
        <taxon>Acanthomorphata</taxon>
        <taxon>Carangaria</taxon>
        <taxon>Pleuronectiformes</taxon>
        <taxon>Pleuronectoidei</taxon>
        <taxon>Pleuronectidae</taxon>
        <taxon>Pleuronectes</taxon>
    </lineage>
</organism>
<keyword evidence="8" id="KW-0472">Membrane</keyword>
<dbReference type="GO" id="GO:0000139">
    <property type="term" value="C:Golgi membrane"/>
    <property type="evidence" value="ECO:0007669"/>
    <property type="project" value="UniProtKB-SubCell"/>
</dbReference>
<evidence type="ECO:0000313" key="11">
    <source>
        <dbReference type="Proteomes" id="UP001153269"/>
    </source>
</evidence>
<evidence type="ECO:0000256" key="2">
    <source>
        <dbReference type="ARBA" id="ARBA00008124"/>
    </source>
</evidence>
<keyword evidence="9" id="KW-0325">Glycoprotein</keyword>
<evidence type="ECO:0000313" key="10">
    <source>
        <dbReference type="EMBL" id="CAB1440911.1"/>
    </source>
</evidence>
<evidence type="ECO:0000256" key="4">
    <source>
        <dbReference type="ARBA" id="ARBA00022692"/>
    </source>
</evidence>
<evidence type="ECO:0000256" key="5">
    <source>
        <dbReference type="ARBA" id="ARBA00022968"/>
    </source>
</evidence>
<evidence type="ECO:0000256" key="9">
    <source>
        <dbReference type="ARBA" id="ARBA00023180"/>
    </source>
</evidence>
<evidence type="ECO:0008006" key="12">
    <source>
        <dbReference type="Google" id="ProtNLM"/>
    </source>
</evidence>
<protein>
    <recommendedName>
        <fullName evidence="12">Galactosylceramide sulfotransferase</fullName>
    </recommendedName>
</protein>
<dbReference type="GO" id="GO:0006682">
    <property type="term" value="P:galactosylceramide biosynthetic process"/>
    <property type="evidence" value="ECO:0007669"/>
    <property type="project" value="TreeGrafter"/>
</dbReference>
<keyword evidence="5" id="KW-0735">Signal-anchor</keyword>
<dbReference type="AlphaFoldDB" id="A0A9N7V1C4"/>
<dbReference type="SUPFAM" id="SSF52540">
    <property type="entry name" value="P-loop containing nucleoside triphosphate hydrolases"/>
    <property type="match status" value="1"/>
</dbReference>
<proteinExistence type="inferred from homology"/>
<reference evidence="10" key="1">
    <citation type="submission" date="2020-03" db="EMBL/GenBank/DDBJ databases">
        <authorList>
            <person name="Weist P."/>
        </authorList>
    </citation>
    <scope>NUCLEOTIDE SEQUENCE</scope>
</reference>
<dbReference type="GO" id="GO:0042552">
    <property type="term" value="P:myelination"/>
    <property type="evidence" value="ECO:0007669"/>
    <property type="project" value="TreeGrafter"/>
</dbReference>
<keyword evidence="4" id="KW-0812">Transmembrane</keyword>
<dbReference type="EMBL" id="CADEAL010002545">
    <property type="protein sequence ID" value="CAB1440911.1"/>
    <property type="molecule type" value="Genomic_DNA"/>
</dbReference>
<sequence>MFMKTHKTASSTFLNVLFRFGEKQKLKFAFPNSRNDFLYPSAFQHTYVQGFRSGMCFNIMCNHMRFNAPEVAKVLPKDTTYITILRDPAQLFESSFHYFGHIVPLTWRIPGEDKMAEFLRDPTIYFSPDGFNSFYLKNLLFFDFGQDNTLDADDPRVEQSIRLIDKRFHLVMLMEHFEESLILIKDILCWEMSDLLFFKLNSRKETTVSKLTPELRTKALQWNSIDWELYKHFNLTFWKKVEAYGRERMEKDVAELRMRNAEMVRICIEGGHSVVAGDIHEEAMQPWQPIGEKSIMGYNMKKNIDKAYQVLCQKMLTPEIQYLTDLGVNMWLTKLWGHVRNFINW</sequence>